<dbReference type="EMBL" id="DVFV01000042">
    <property type="protein sequence ID" value="HIQ90457.1"/>
    <property type="molecule type" value="Genomic_DNA"/>
</dbReference>
<evidence type="ECO:0000313" key="3">
    <source>
        <dbReference type="EMBL" id="HIQ90457.1"/>
    </source>
</evidence>
<reference evidence="3" key="1">
    <citation type="submission" date="2020-10" db="EMBL/GenBank/DDBJ databases">
        <authorList>
            <person name="Gilroy R."/>
        </authorList>
    </citation>
    <scope>NUCLEOTIDE SEQUENCE</scope>
    <source>
        <strain evidence="3">CHK147-3167</strain>
    </source>
</reference>
<evidence type="ECO:0000256" key="1">
    <source>
        <dbReference type="ARBA" id="ARBA00023125"/>
    </source>
</evidence>
<comment type="caution">
    <text evidence="3">The sequence shown here is derived from an EMBL/GenBank/DDBJ whole genome shotgun (WGS) entry which is preliminary data.</text>
</comment>
<dbReference type="SMART" id="SM00530">
    <property type="entry name" value="HTH_XRE"/>
    <property type="match status" value="1"/>
</dbReference>
<protein>
    <submittedName>
        <fullName evidence="3">Helix-turn-helix transcriptional regulator</fullName>
    </submittedName>
</protein>
<accession>A0A9D0ZQM8</accession>
<dbReference type="CDD" id="cd00093">
    <property type="entry name" value="HTH_XRE"/>
    <property type="match status" value="1"/>
</dbReference>
<feature type="domain" description="HTH cro/C1-type" evidence="2">
    <location>
        <begin position="13"/>
        <end position="67"/>
    </location>
</feature>
<evidence type="ECO:0000313" key="4">
    <source>
        <dbReference type="Proteomes" id="UP000886786"/>
    </source>
</evidence>
<organism evidence="3 4">
    <name type="scientific">Candidatus Coprosoma intestinipullorum</name>
    <dbReference type="NCBI Taxonomy" id="2840752"/>
    <lineage>
        <taxon>Bacteria</taxon>
        <taxon>Bacillati</taxon>
        <taxon>Bacillota</taxon>
        <taxon>Bacillota incertae sedis</taxon>
        <taxon>Candidatus Coprosoma</taxon>
    </lineage>
</organism>
<dbReference type="InterPro" id="IPR010982">
    <property type="entry name" value="Lambda_DNA-bd_dom_sf"/>
</dbReference>
<dbReference type="InterPro" id="IPR001387">
    <property type="entry name" value="Cro/C1-type_HTH"/>
</dbReference>
<keyword evidence="1" id="KW-0238">DNA-binding</keyword>
<name>A0A9D0ZQM8_9FIRM</name>
<dbReference type="GO" id="GO:0003677">
    <property type="term" value="F:DNA binding"/>
    <property type="evidence" value="ECO:0007669"/>
    <property type="project" value="UniProtKB-KW"/>
</dbReference>
<dbReference type="Proteomes" id="UP000886786">
    <property type="component" value="Unassembled WGS sequence"/>
</dbReference>
<dbReference type="AlphaFoldDB" id="A0A9D0ZQM8"/>
<dbReference type="Gene3D" id="1.10.260.40">
    <property type="entry name" value="lambda repressor-like DNA-binding domains"/>
    <property type="match status" value="1"/>
</dbReference>
<dbReference type="PANTHER" id="PTHR46558:SF11">
    <property type="entry name" value="HTH-TYPE TRANSCRIPTIONAL REGULATOR XRE"/>
    <property type="match status" value="1"/>
</dbReference>
<proteinExistence type="predicted"/>
<dbReference type="PANTHER" id="PTHR46558">
    <property type="entry name" value="TRACRIPTIONAL REGULATORY PROTEIN-RELATED-RELATED"/>
    <property type="match status" value="1"/>
</dbReference>
<dbReference type="SUPFAM" id="SSF47413">
    <property type="entry name" value="lambda repressor-like DNA-binding domains"/>
    <property type="match status" value="1"/>
</dbReference>
<gene>
    <name evidence="3" type="ORF">IAB27_02365</name>
</gene>
<dbReference type="Pfam" id="PF01381">
    <property type="entry name" value="HTH_3"/>
    <property type="match status" value="1"/>
</dbReference>
<evidence type="ECO:0000259" key="2">
    <source>
        <dbReference type="PROSITE" id="PS50943"/>
    </source>
</evidence>
<reference evidence="3" key="2">
    <citation type="journal article" date="2021" name="PeerJ">
        <title>Extensive microbial diversity within the chicken gut microbiome revealed by metagenomics and culture.</title>
        <authorList>
            <person name="Gilroy R."/>
            <person name="Ravi A."/>
            <person name="Getino M."/>
            <person name="Pursley I."/>
            <person name="Horton D.L."/>
            <person name="Alikhan N.F."/>
            <person name="Baker D."/>
            <person name="Gharbi K."/>
            <person name="Hall N."/>
            <person name="Watson M."/>
            <person name="Adriaenssens E.M."/>
            <person name="Foster-Nyarko E."/>
            <person name="Jarju S."/>
            <person name="Secka A."/>
            <person name="Antonio M."/>
            <person name="Oren A."/>
            <person name="Chaudhuri R.R."/>
            <person name="La Ragione R."/>
            <person name="Hildebrand F."/>
            <person name="Pallen M.J."/>
        </authorList>
    </citation>
    <scope>NUCLEOTIDE SEQUENCE</scope>
    <source>
        <strain evidence="3">CHK147-3167</strain>
    </source>
</reference>
<sequence>MYLGCDKVNFNRLKDLREDKDLNQSEIAKVLKTTQQQYSKYEIGIRLIPIDKLNILADFYKTSIDYIVGRTNIKKPYPKNKI</sequence>
<dbReference type="PROSITE" id="PS50943">
    <property type="entry name" value="HTH_CROC1"/>
    <property type="match status" value="1"/>
</dbReference>